<organism evidence="1 2">
    <name type="scientific">Entomophthora muscae</name>
    <dbReference type="NCBI Taxonomy" id="34485"/>
    <lineage>
        <taxon>Eukaryota</taxon>
        <taxon>Fungi</taxon>
        <taxon>Fungi incertae sedis</taxon>
        <taxon>Zoopagomycota</taxon>
        <taxon>Entomophthoromycotina</taxon>
        <taxon>Entomophthoromycetes</taxon>
        <taxon>Entomophthorales</taxon>
        <taxon>Entomophthoraceae</taxon>
        <taxon>Entomophthora</taxon>
    </lineage>
</organism>
<sequence length="227" mass="25627">MIGFWANWAGYSYSTTNLVVFALISDYFNQWLVVLLAVLAVVMCESAVDTLQNALVSTISTMVLRNKPMIWTRMTVILLNIPPIMLSYYKFDTFLLFQVGNKITCTAALPMILGLYHPTQAIITGSCVLFASMFSLVCVMLYGFISCREISSVAFQFAFTDPYDPYSVLVAVIFSLFGIFIWLSFVCLLKYFGYNGTELSWFQPGYKKVPRGCQIIDEIENTHANSN</sequence>
<name>A0ACC2UMC7_9FUNG</name>
<gene>
    <name evidence="1" type="ORF">DSO57_1024943</name>
</gene>
<evidence type="ECO:0000313" key="1">
    <source>
        <dbReference type="EMBL" id="KAJ9088255.1"/>
    </source>
</evidence>
<reference evidence="1" key="1">
    <citation type="submission" date="2022-04" db="EMBL/GenBank/DDBJ databases">
        <title>Genome of the entomopathogenic fungus Entomophthora muscae.</title>
        <authorList>
            <person name="Elya C."/>
            <person name="Lovett B.R."/>
            <person name="Lee E."/>
            <person name="Macias A.M."/>
            <person name="Hajek A.E."/>
            <person name="De Bivort B.L."/>
            <person name="Kasson M.T."/>
            <person name="De Fine Licht H.H."/>
            <person name="Stajich J.E."/>
        </authorList>
    </citation>
    <scope>NUCLEOTIDE SEQUENCE</scope>
    <source>
        <strain evidence="1">Berkeley</strain>
    </source>
</reference>
<keyword evidence="2" id="KW-1185">Reference proteome</keyword>
<evidence type="ECO:0000313" key="2">
    <source>
        <dbReference type="Proteomes" id="UP001165960"/>
    </source>
</evidence>
<proteinExistence type="predicted"/>
<accession>A0ACC2UMC7</accession>
<dbReference type="Proteomes" id="UP001165960">
    <property type="component" value="Unassembled WGS sequence"/>
</dbReference>
<protein>
    <submittedName>
        <fullName evidence="1">Uncharacterized protein</fullName>
    </submittedName>
</protein>
<dbReference type="EMBL" id="QTSX02000137">
    <property type="protein sequence ID" value="KAJ9088255.1"/>
    <property type="molecule type" value="Genomic_DNA"/>
</dbReference>
<comment type="caution">
    <text evidence="1">The sequence shown here is derived from an EMBL/GenBank/DDBJ whole genome shotgun (WGS) entry which is preliminary data.</text>
</comment>